<dbReference type="FunFam" id="3.40.50.300:FF:000042">
    <property type="entry name" value="Maltose/maltodextrin ABC transporter, ATP-binding protein"/>
    <property type="match status" value="1"/>
</dbReference>
<dbReference type="EMBL" id="UGGP01000001">
    <property type="protein sequence ID" value="STO07167.1"/>
    <property type="molecule type" value="Genomic_DNA"/>
</dbReference>
<proteinExistence type="predicted"/>
<dbReference type="SUPFAM" id="SSF52540">
    <property type="entry name" value="P-loop containing nucleoside triphosphate hydrolases"/>
    <property type="match status" value="1"/>
</dbReference>
<dbReference type="InterPro" id="IPR027417">
    <property type="entry name" value="P-loop_NTPase"/>
</dbReference>
<dbReference type="SMART" id="SM00382">
    <property type="entry name" value="AAA"/>
    <property type="match status" value="1"/>
</dbReference>
<organism evidence="8 9">
    <name type="scientific">Exiguobacterium aurantiacum</name>
    <dbReference type="NCBI Taxonomy" id="33987"/>
    <lineage>
        <taxon>Bacteria</taxon>
        <taxon>Bacillati</taxon>
        <taxon>Bacillota</taxon>
        <taxon>Bacilli</taxon>
        <taxon>Bacillales</taxon>
        <taxon>Bacillales Family XII. Incertae Sedis</taxon>
        <taxon>Exiguobacterium</taxon>
    </lineage>
</organism>
<dbReference type="InterPro" id="IPR003439">
    <property type="entry name" value="ABC_transporter-like_ATP-bd"/>
</dbReference>
<keyword evidence="6" id="KW-0472">Membrane</keyword>
<reference evidence="8 9" key="1">
    <citation type="submission" date="2018-06" db="EMBL/GenBank/DDBJ databases">
        <authorList>
            <consortium name="Pathogen Informatics"/>
            <person name="Doyle S."/>
        </authorList>
    </citation>
    <scope>NUCLEOTIDE SEQUENCE [LARGE SCALE GENOMIC DNA]</scope>
    <source>
        <strain evidence="8 9">NCTC13163</strain>
    </source>
</reference>
<dbReference type="SUPFAM" id="SSF50331">
    <property type="entry name" value="MOP-like"/>
    <property type="match status" value="1"/>
</dbReference>
<dbReference type="NCBIfam" id="NF008653">
    <property type="entry name" value="PRK11650.1"/>
    <property type="match status" value="1"/>
</dbReference>
<dbReference type="AlphaFoldDB" id="A0A377FQQ5"/>
<dbReference type="Gene3D" id="3.40.50.300">
    <property type="entry name" value="P-loop containing nucleotide triphosphate hydrolases"/>
    <property type="match status" value="1"/>
</dbReference>
<keyword evidence="2" id="KW-1003">Cell membrane</keyword>
<gene>
    <name evidence="8" type="primary">ugpC_1</name>
    <name evidence="8" type="ORF">NCTC13163_00512</name>
</gene>
<dbReference type="InterPro" id="IPR017871">
    <property type="entry name" value="ABC_transporter-like_CS"/>
</dbReference>
<accession>A0A377FQQ5</accession>
<dbReference type="GO" id="GO:0055052">
    <property type="term" value="C:ATP-binding cassette (ABC) transporter complex, substrate-binding subunit-containing"/>
    <property type="evidence" value="ECO:0007669"/>
    <property type="project" value="TreeGrafter"/>
</dbReference>
<name>A0A377FQQ5_9BACL</name>
<dbReference type="PROSITE" id="PS00211">
    <property type="entry name" value="ABC_TRANSPORTER_1"/>
    <property type="match status" value="1"/>
</dbReference>
<dbReference type="EC" id="3.6.3.20" evidence="8"/>
<dbReference type="GO" id="GO:0140359">
    <property type="term" value="F:ABC-type transporter activity"/>
    <property type="evidence" value="ECO:0007669"/>
    <property type="project" value="UniProtKB-ARBA"/>
</dbReference>
<keyword evidence="5" id="KW-1278">Translocase</keyword>
<dbReference type="Proteomes" id="UP000254060">
    <property type="component" value="Unassembled WGS sequence"/>
</dbReference>
<dbReference type="Gene3D" id="2.40.50.100">
    <property type="match status" value="1"/>
</dbReference>
<evidence type="ECO:0000256" key="5">
    <source>
        <dbReference type="ARBA" id="ARBA00022967"/>
    </source>
</evidence>
<dbReference type="InterPro" id="IPR003593">
    <property type="entry name" value="AAA+_ATPase"/>
</dbReference>
<dbReference type="RefSeq" id="WP_029334286.1">
    <property type="nucleotide sequence ID" value="NZ_UGGP01000001.1"/>
</dbReference>
<evidence type="ECO:0000256" key="6">
    <source>
        <dbReference type="ARBA" id="ARBA00023136"/>
    </source>
</evidence>
<feature type="domain" description="ABC transporter" evidence="7">
    <location>
        <begin position="4"/>
        <end position="234"/>
    </location>
</feature>
<keyword evidence="8" id="KW-0378">Hydrolase</keyword>
<dbReference type="PANTHER" id="PTHR43875">
    <property type="entry name" value="MALTODEXTRIN IMPORT ATP-BINDING PROTEIN MSMX"/>
    <property type="match status" value="1"/>
</dbReference>
<dbReference type="Gene3D" id="2.40.50.140">
    <property type="entry name" value="Nucleic acid-binding proteins"/>
    <property type="match status" value="1"/>
</dbReference>
<dbReference type="GO" id="GO:0005524">
    <property type="term" value="F:ATP binding"/>
    <property type="evidence" value="ECO:0007669"/>
    <property type="project" value="UniProtKB-KW"/>
</dbReference>
<evidence type="ECO:0000256" key="3">
    <source>
        <dbReference type="ARBA" id="ARBA00022741"/>
    </source>
</evidence>
<dbReference type="InterPro" id="IPR013611">
    <property type="entry name" value="Transp-assoc_OB_typ2"/>
</dbReference>
<dbReference type="InterPro" id="IPR008995">
    <property type="entry name" value="Mo/tungstate-bd_C_term_dom"/>
</dbReference>
<dbReference type="OrthoDB" id="9802264at2"/>
<protein>
    <submittedName>
        <fullName evidence="8">sn-glycerol-3-phosphate import ATP-binding protein UgpC</fullName>
        <ecNumber evidence="8">3.6.3.20</ecNumber>
    </submittedName>
</protein>
<dbReference type="STRING" id="1397694.GCA_000702585_01028"/>
<evidence type="ECO:0000313" key="9">
    <source>
        <dbReference type="Proteomes" id="UP000254060"/>
    </source>
</evidence>
<dbReference type="InterPro" id="IPR012340">
    <property type="entry name" value="NA-bd_OB-fold"/>
</dbReference>
<evidence type="ECO:0000256" key="1">
    <source>
        <dbReference type="ARBA" id="ARBA00022448"/>
    </source>
</evidence>
<evidence type="ECO:0000256" key="2">
    <source>
        <dbReference type="ARBA" id="ARBA00022475"/>
    </source>
</evidence>
<keyword evidence="3" id="KW-0547">Nucleotide-binding</keyword>
<dbReference type="GO" id="GO:0016887">
    <property type="term" value="F:ATP hydrolysis activity"/>
    <property type="evidence" value="ECO:0007669"/>
    <property type="project" value="InterPro"/>
</dbReference>
<dbReference type="Pfam" id="PF00005">
    <property type="entry name" value="ABC_tran"/>
    <property type="match status" value="1"/>
</dbReference>
<dbReference type="PROSITE" id="PS50893">
    <property type="entry name" value="ABC_TRANSPORTER_2"/>
    <property type="match status" value="1"/>
</dbReference>
<evidence type="ECO:0000256" key="4">
    <source>
        <dbReference type="ARBA" id="ARBA00022840"/>
    </source>
</evidence>
<dbReference type="Pfam" id="PF08402">
    <property type="entry name" value="TOBE_2"/>
    <property type="match status" value="1"/>
</dbReference>
<evidence type="ECO:0000313" key="8">
    <source>
        <dbReference type="EMBL" id="STO07167.1"/>
    </source>
</evidence>
<keyword evidence="4 8" id="KW-0067">ATP-binding</keyword>
<dbReference type="InterPro" id="IPR047641">
    <property type="entry name" value="ABC_transpr_MalK/UgpC-like"/>
</dbReference>
<keyword evidence="1" id="KW-0813">Transport</keyword>
<evidence type="ECO:0000259" key="7">
    <source>
        <dbReference type="PROSITE" id="PS50893"/>
    </source>
</evidence>
<dbReference type="PANTHER" id="PTHR43875:SF15">
    <property type="entry name" value="TREHALOSE IMPORT ATP-BINDING PROTEIN SUGC"/>
    <property type="match status" value="1"/>
</dbReference>
<sequence length="363" mass="40413">MKSIQLQQIKKSYGDTEVIRGIDVTIEAGEFFALVGPSGCGKSTMLRMIAGLESITAGTLRIDGVAANELKPSERQLSMVFQNYALYPHMTVEKNITFGLHTKGLTKLEQRERCHAAAETLGLTDYLKRKPRELSGGQRQRVALARAIVTEAPICLMDEPLSNLDAKLRAKMRSEIRQLQRKLNLTMIYVTHDQVEAMTMADRMMLLNEGEVQQVGKPLDLYNKPANTFVASFIGSPPMNLTEVSRVEGGWIASDGRLFRPNTVTAEETATLGVRPEQIHPAKDDVTFYAELKNIEVLGTETILAFDVGGAEWLAKWPGQWPLSIGEKVACYVDPKQMSLFDAAGQRIEPRQPKLFEALEVFQ</sequence>